<dbReference type="KEGG" id="alm:AO498_01755"/>
<sequence length="70" mass="7898">MTLIVTNPPKIISLLIVRFEFMTIIIGQARVPSGEVPGELSEEHVPAFDQQELVVKGVELEHDEFKVKVR</sequence>
<protein>
    <submittedName>
        <fullName evidence="1">Uncharacterized protein</fullName>
    </submittedName>
</protein>
<evidence type="ECO:0000313" key="1">
    <source>
        <dbReference type="EMBL" id="AMQ55099.1"/>
    </source>
</evidence>
<keyword evidence="2" id="KW-1185">Reference proteome</keyword>
<dbReference type="EMBL" id="CP012836">
    <property type="protein sequence ID" value="AMQ55099.1"/>
    <property type="molecule type" value="Genomic_DNA"/>
</dbReference>
<accession>A0A142EIZ4</accession>
<dbReference type="AlphaFoldDB" id="A0A142EIZ4"/>
<evidence type="ECO:0000313" key="2">
    <source>
        <dbReference type="Proteomes" id="UP000073816"/>
    </source>
</evidence>
<name>A0A142EIZ4_9BACT</name>
<organism evidence="1 2">
    <name type="scientific">Algoriphagus sanaruensis</name>
    <dbReference type="NCBI Taxonomy" id="1727163"/>
    <lineage>
        <taxon>Bacteria</taxon>
        <taxon>Pseudomonadati</taxon>
        <taxon>Bacteroidota</taxon>
        <taxon>Cytophagia</taxon>
        <taxon>Cytophagales</taxon>
        <taxon>Cyclobacteriaceae</taxon>
        <taxon>Algoriphagus</taxon>
    </lineage>
</organism>
<proteinExistence type="predicted"/>
<reference evidence="2" key="1">
    <citation type="submission" date="2015-09" db="EMBL/GenBank/DDBJ databases">
        <title>Complete sequence of Algoriphagus sp. M8-2.</title>
        <authorList>
            <person name="Shintani M."/>
        </authorList>
    </citation>
    <scope>NUCLEOTIDE SEQUENCE [LARGE SCALE GENOMIC DNA]</scope>
    <source>
        <strain evidence="2">M8-2</strain>
    </source>
</reference>
<gene>
    <name evidence="1" type="ORF">AO498_01755</name>
</gene>
<reference evidence="1 2" key="2">
    <citation type="journal article" date="2016" name="Genome Announc.">
        <title>Complete Genome Sequence of Algoriphagus sp. Strain M8-2, Isolated from a Brackish Lake.</title>
        <authorList>
            <person name="Muraguchi Y."/>
            <person name="Kushimoto K."/>
            <person name="Ohtsubo Y."/>
            <person name="Suzuki T."/>
            <person name="Dohra H."/>
            <person name="Kimbara K."/>
            <person name="Shintani M."/>
        </authorList>
    </citation>
    <scope>NUCLEOTIDE SEQUENCE [LARGE SCALE GENOMIC DNA]</scope>
    <source>
        <strain evidence="1 2">M8-2</strain>
    </source>
</reference>
<dbReference type="Proteomes" id="UP000073816">
    <property type="component" value="Chromosome"/>
</dbReference>